<proteinExistence type="predicted"/>
<gene>
    <name evidence="2" type="ORF">G9C98_004756</name>
</gene>
<dbReference type="AlphaFoldDB" id="A0A8J5QQZ7"/>
<reference evidence="2" key="2">
    <citation type="submission" date="2021-04" db="EMBL/GenBank/DDBJ databases">
        <title>Genome-wide patterns of bracovirus chromosomal integration into multiple host tissues during parasitism.</title>
        <authorList>
            <person name="Chebbi M.A.C."/>
        </authorList>
    </citation>
    <scope>NUCLEOTIDE SEQUENCE</scope>
    <source>
        <tissue evidence="2">Whole body</tissue>
    </source>
</reference>
<dbReference type="Proteomes" id="UP000729913">
    <property type="component" value="Unassembled WGS sequence"/>
</dbReference>
<reference evidence="2" key="1">
    <citation type="submission" date="2020-03" db="EMBL/GenBank/DDBJ databases">
        <authorList>
            <person name="Chebbi M.A."/>
            <person name="Drezen J.M."/>
        </authorList>
    </citation>
    <scope>NUCLEOTIDE SEQUENCE</scope>
    <source>
        <tissue evidence="2">Whole body</tissue>
    </source>
</reference>
<dbReference type="OrthoDB" id="1922282at2759"/>
<evidence type="ECO:0000313" key="2">
    <source>
        <dbReference type="EMBL" id="KAG8036176.1"/>
    </source>
</evidence>
<dbReference type="SMART" id="SM00271">
    <property type="entry name" value="DnaJ"/>
    <property type="match status" value="1"/>
</dbReference>
<dbReference type="Pfam" id="PF09350">
    <property type="entry name" value="DJC28_CD"/>
    <property type="match status" value="1"/>
</dbReference>
<dbReference type="Pfam" id="PF00226">
    <property type="entry name" value="DnaJ"/>
    <property type="match status" value="1"/>
</dbReference>
<evidence type="ECO:0000313" key="3">
    <source>
        <dbReference type="Proteomes" id="UP000729913"/>
    </source>
</evidence>
<evidence type="ECO:0000259" key="1">
    <source>
        <dbReference type="PROSITE" id="PS50076"/>
    </source>
</evidence>
<feature type="domain" description="J" evidence="1">
    <location>
        <begin position="38"/>
        <end position="104"/>
    </location>
</feature>
<sequence length="364" mass="41931">MLVYSPTCSVSINKLSFCLQRLNVNIKQCRYKHRTLKKSYETLGLREDCEDEDLRLAFVHLAKQYHPDSGSSAADSMKFSEIESAYRLIQRERSSCKEDNDSLPEVEEFDIKHTAPQHRHFLAYDTGIGTPSERQRRHTKERAQKAVDNVMEHRLQKIQAAERNTLVGMDKSRAGDIKTRFGIDRLVEDLIQESMNKGEFKDLPGMGKPLKDRASAQNPYVDFVTHKLNEILIDNGFTPEWIQLSKEIREETKELENDLTAVRNELGPAPLSFDEDKLWQNALKNSQETVKNINKKINTYNLLVPILQKQMLLIDLNSIAEKVIKKPPSPFQNKKSRDNMTVDNNSMSTGMLDLLSWVFDCKKT</sequence>
<dbReference type="InterPro" id="IPR001623">
    <property type="entry name" value="DnaJ_domain"/>
</dbReference>
<dbReference type="InterPro" id="IPR018961">
    <property type="entry name" value="DnaJ_homolog_subfam-C_membr-28"/>
</dbReference>
<keyword evidence="3" id="KW-1185">Reference proteome</keyword>
<comment type="caution">
    <text evidence="2">The sequence shown here is derived from an EMBL/GenBank/DDBJ whole genome shotgun (WGS) entry which is preliminary data.</text>
</comment>
<protein>
    <recommendedName>
        <fullName evidence="1">J domain-containing protein</fullName>
    </recommendedName>
</protein>
<organism evidence="2 3">
    <name type="scientific">Cotesia typhae</name>
    <dbReference type="NCBI Taxonomy" id="2053667"/>
    <lineage>
        <taxon>Eukaryota</taxon>
        <taxon>Metazoa</taxon>
        <taxon>Ecdysozoa</taxon>
        <taxon>Arthropoda</taxon>
        <taxon>Hexapoda</taxon>
        <taxon>Insecta</taxon>
        <taxon>Pterygota</taxon>
        <taxon>Neoptera</taxon>
        <taxon>Endopterygota</taxon>
        <taxon>Hymenoptera</taxon>
        <taxon>Apocrita</taxon>
        <taxon>Ichneumonoidea</taxon>
        <taxon>Braconidae</taxon>
        <taxon>Microgastrinae</taxon>
        <taxon>Cotesia</taxon>
    </lineage>
</organism>
<dbReference type="EMBL" id="JAAOIC020000049">
    <property type="protein sequence ID" value="KAG8036176.1"/>
    <property type="molecule type" value="Genomic_DNA"/>
</dbReference>
<dbReference type="InterPro" id="IPR052573">
    <property type="entry name" value="DnaJ_C_subfamily_28"/>
</dbReference>
<dbReference type="PANTHER" id="PTHR39158:SF1">
    <property type="entry name" value="DNAJ HOMOLOG SUBFAMILY C MEMBER 28"/>
    <property type="match status" value="1"/>
</dbReference>
<accession>A0A8J5QQZ7</accession>
<dbReference type="PANTHER" id="PTHR39158">
    <property type="entry name" value="OS08G0560600 PROTEIN"/>
    <property type="match status" value="1"/>
</dbReference>
<name>A0A8J5QQZ7_9HYME</name>
<dbReference type="CDD" id="cd06257">
    <property type="entry name" value="DnaJ"/>
    <property type="match status" value="1"/>
</dbReference>
<dbReference type="PROSITE" id="PS50076">
    <property type="entry name" value="DNAJ_2"/>
    <property type="match status" value="1"/>
</dbReference>